<dbReference type="InterPro" id="IPR036866">
    <property type="entry name" value="RibonucZ/Hydroxyglut_hydro"/>
</dbReference>
<sequence>MQVKFMGTAASEGIPNPFCDCAVCTYAREHGGADVRTRASVLVDGHMLIDMSPEWSAQLKREQMTARVLDAVLFTHTHPDHFNVGEFVSRAAGFAYNIDRPLHVFGNDCAIKGAFNALDGLQGDRFVFHLLAPYLTYEFAGYSITPTLANHAKMELCYNYLIEKDGKTFFYGLDSGWLPQSTFDFLQGKHLDVVVLECTYAFREGERTTNHLNFTSLFAEIDKLKALGCLDDKSRVVTSHVSHSSTLTHAKLCALMQEHGIITAFDGMTVEI</sequence>
<proteinExistence type="predicted"/>
<dbReference type="PANTHER" id="PTHR42663">
    <property type="entry name" value="HYDROLASE C777.06C-RELATED-RELATED"/>
    <property type="match status" value="1"/>
</dbReference>
<protein>
    <submittedName>
        <fullName evidence="2">Carbon-phosphorus lyase</fullName>
    </submittedName>
</protein>
<evidence type="ECO:0000313" key="3">
    <source>
        <dbReference type="Proteomes" id="UP000824150"/>
    </source>
</evidence>
<name>A0A9E2KQ00_9GAMM</name>
<dbReference type="Proteomes" id="UP000824150">
    <property type="component" value="Unassembled WGS sequence"/>
</dbReference>
<evidence type="ECO:0000313" key="2">
    <source>
        <dbReference type="EMBL" id="MBU3827362.1"/>
    </source>
</evidence>
<dbReference type="PANTHER" id="PTHR42663:SF6">
    <property type="entry name" value="HYDROLASE C777.06C-RELATED"/>
    <property type="match status" value="1"/>
</dbReference>
<dbReference type="SUPFAM" id="SSF56281">
    <property type="entry name" value="Metallo-hydrolase/oxidoreductase"/>
    <property type="match status" value="1"/>
</dbReference>
<reference evidence="2" key="1">
    <citation type="journal article" date="2021" name="PeerJ">
        <title>Extensive microbial diversity within the chicken gut microbiome revealed by metagenomics and culture.</title>
        <authorList>
            <person name="Gilroy R."/>
            <person name="Ravi A."/>
            <person name="Getino M."/>
            <person name="Pursley I."/>
            <person name="Horton D.L."/>
            <person name="Alikhan N.F."/>
            <person name="Baker D."/>
            <person name="Gharbi K."/>
            <person name="Hall N."/>
            <person name="Watson M."/>
            <person name="Adriaenssens E.M."/>
            <person name="Foster-Nyarko E."/>
            <person name="Jarju S."/>
            <person name="Secka A."/>
            <person name="Antonio M."/>
            <person name="Oren A."/>
            <person name="Chaudhuri R.R."/>
            <person name="La Ragione R."/>
            <person name="Hildebrand F."/>
            <person name="Pallen M.J."/>
        </authorList>
    </citation>
    <scope>NUCLEOTIDE SEQUENCE</scope>
    <source>
        <strain evidence="2">687</strain>
    </source>
</reference>
<reference evidence="2" key="2">
    <citation type="submission" date="2021-04" db="EMBL/GenBank/DDBJ databases">
        <authorList>
            <person name="Gilroy R."/>
        </authorList>
    </citation>
    <scope>NUCLEOTIDE SEQUENCE</scope>
    <source>
        <strain evidence="2">687</strain>
    </source>
</reference>
<gene>
    <name evidence="2" type="ORF">IAA31_07750</name>
</gene>
<dbReference type="AlphaFoldDB" id="A0A9E2KQ00"/>
<dbReference type="Gene3D" id="3.60.15.10">
    <property type="entry name" value="Ribonuclease Z/Hydroxyacylglutathione hydrolase-like"/>
    <property type="match status" value="1"/>
</dbReference>
<keyword evidence="2" id="KW-0456">Lyase</keyword>
<dbReference type="InterPro" id="IPR001279">
    <property type="entry name" value="Metallo-B-lactamas"/>
</dbReference>
<dbReference type="EMBL" id="JAHLFG010000086">
    <property type="protein sequence ID" value="MBU3827362.1"/>
    <property type="molecule type" value="Genomic_DNA"/>
</dbReference>
<comment type="caution">
    <text evidence="2">The sequence shown here is derived from an EMBL/GenBank/DDBJ whole genome shotgun (WGS) entry which is preliminary data.</text>
</comment>
<dbReference type="GO" id="GO:0016829">
    <property type="term" value="F:lyase activity"/>
    <property type="evidence" value="ECO:0007669"/>
    <property type="project" value="UniProtKB-KW"/>
</dbReference>
<dbReference type="Pfam" id="PF12706">
    <property type="entry name" value="Lactamase_B_2"/>
    <property type="match status" value="1"/>
</dbReference>
<evidence type="ECO:0000259" key="1">
    <source>
        <dbReference type="Pfam" id="PF12706"/>
    </source>
</evidence>
<accession>A0A9E2KQ00</accession>
<feature type="domain" description="Metallo-beta-lactamase" evidence="1">
    <location>
        <begin position="47"/>
        <end position="216"/>
    </location>
</feature>
<organism evidence="2 3">
    <name type="scientific">Candidatus Anaerobiospirillum merdipullorum</name>
    <dbReference type="NCBI Taxonomy" id="2838450"/>
    <lineage>
        <taxon>Bacteria</taxon>
        <taxon>Pseudomonadati</taxon>
        <taxon>Pseudomonadota</taxon>
        <taxon>Gammaproteobacteria</taxon>
        <taxon>Aeromonadales</taxon>
        <taxon>Succinivibrionaceae</taxon>
        <taxon>Anaerobiospirillum</taxon>
    </lineage>
</organism>